<evidence type="ECO:0000259" key="1">
    <source>
        <dbReference type="Pfam" id="PF12530"/>
    </source>
</evidence>
<dbReference type="EMBL" id="OU892278">
    <property type="protein sequence ID" value="CAG9764402.1"/>
    <property type="molecule type" value="Genomic_DNA"/>
</dbReference>
<feature type="domain" description="DUF3730" evidence="1">
    <location>
        <begin position="461"/>
        <end position="682"/>
    </location>
</feature>
<sequence>MEVFDSKLNPNNPVQISQLFSRLVENVTSSKNGGKQEFIYLKSKCLGENHLIGDVARISILKLIENGVFQIDQVFADFITSISTARNSTSLTKIITSLLYLLLNNQTSLQNKNKLKRYQLQQHPLVKILQGECLYEVQMCIFNEISQSVYKDLSLSSSVHTLFEPLYLYCICNPSPKPEFSLLRQKLWSHLIKYDEEFKSNMILKMCFWLQMQDKNSELAGSLLDEVFHSQLNSAEHLRNLDYLILMQILNIHNMILNNTDCRRIIKITLLILPKTTFCHYNVSVLILAKAVSVCSPLYLEDLLNLCFYLTNADVCQPYSFLALKSTLLHWLASPCILTQSALRIAKDILNLNDYVCRKRPSVMISRLSIHEFHYLTFCNPEISLGLHLGIKIEFCKNENEIIALLESFEEAPVFYLKSCFSFLCGMLLNSKFSEDCKVKVLSIILKCSSFHLEFLPNVFTLILYLLSNTQNSKLPFELLKALPPMVMINENLPKVITILQAISKHSCALNSFALRLLYDTWKIENKCYSILESVALQSPSALTKDDILERNITRAYIFMKLSEKRPELYGKDLVGHLSRILNECTTSDGVVPSALALEGIRHLCKAEVIDIVTTWATLSPKFKNDTRIRVVKSLCELVSEIPLLEYAQSYEKLNDEVIQQLWLYVVTSENEEIINSALQALATFSFELICQHFPETFLDDNNAKSFVGGQCIVLGKTWIKFLKICKANKAAESFLEKLVANEIDNYLKYVYQVKSQREPDSYGNLPSHSIVRALGEFIKTNSCKVKDWNESQNKDLFITCLRILSLKYSKPLPPLDWCFLQELVHIPEMKSYCLDLASHQAILSGSARRLIENYIAAATEDATAEAIHVYRNLKYLANSIQPVLLKPFFQNSLHHALNANTDDILETFLRYLKEVLDDDILQDVNKRIIEEVLTELVFISDLSCKAFPLFLNCIASFSKKAQENITKFNLKQNSDEEFLKIVKISCHISKYGKSTTPLIWLNDIFEAAFVYNFGLNLYYEDIISVLKHNLNHDESPSWLNELFGEIQVKVADRCDENEIGFLCELLVIAVVHFSGLFTILPKNDYESIKYFFPAALTFLLDDLKWSNSTLQILEWLLHMNTTDTVPKTYRTIFAWALCSLRHQEEFSKSSRWMKYLDCELQIENYNT</sequence>
<gene>
    <name evidence="2" type="ORF">CEUTPL_LOCUS5042</name>
</gene>
<evidence type="ECO:0000313" key="3">
    <source>
        <dbReference type="Proteomes" id="UP001152799"/>
    </source>
</evidence>
<protein>
    <recommendedName>
        <fullName evidence="1">DUF3730 domain-containing protein</fullName>
    </recommendedName>
</protein>
<organism evidence="2 3">
    <name type="scientific">Ceutorhynchus assimilis</name>
    <name type="common">cabbage seed weevil</name>
    <dbReference type="NCBI Taxonomy" id="467358"/>
    <lineage>
        <taxon>Eukaryota</taxon>
        <taxon>Metazoa</taxon>
        <taxon>Ecdysozoa</taxon>
        <taxon>Arthropoda</taxon>
        <taxon>Hexapoda</taxon>
        <taxon>Insecta</taxon>
        <taxon>Pterygota</taxon>
        <taxon>Neoptera</taxon>
        <taxon>Endopterygota</taxon>
        <taxon>Coleoptera</taxon>
        <taxon>Polyphaga</taxon>
        <taxon>Cucujiformia</taxon>
        <taxon>Curculionidae</taxon>
        <taxon>Ceutorhynchinae</taxon>
        <taxon>Ceutorhynchus</taxon>
    </lineage>
</organism>
<name>A0A9N9MGL9_9CUCU</name>
<dbReference type="InterPro" id="IPR045163">
    <property type="entry name" value="Focadhesin/RST1"/>
</dbReference>
<dbReference type="AlphaFoldDB" id="A0A9N9MGL9"/>
<dbReference type="PANTHER" id="PTHR16212">
    <property type="entry name" value="FOCADHESIN FAMILY MEMBER"/>
    <property type="match status" value="1"/>
</dbReference>
<evidence type="ECO:0000313" key="2">
    <source>
        <dbReference type="EMBL" id="CAG9764402.1"/>
    </source>
</evidence>
<dbReference type="GO" id="GO:0060147">
    <property type="term" value="P:regulation of post-transcriptional gene silencing"/>
    <property type="evidence" value="ECO:0007669"/>
    <property type="project" value="InterPro"/>
</dbReference>
<keyword evidence="3" id="KW-1185">Reference proteome</keyword>
<dbReference type="OrthoDB" id="6354723at2759"/>
<accession>A0A9N9MGL9</accession>
<proteinExistence type="predicted"/>
<reference evidence="2" key="1">
    <citation type="submission" date="2022-01" db="EMBL/GenBank/DDBJ databases">
        <authorList>
            <person name="King R."/>
        </authorList>
    </citation>
    <scope>NUCLEOTIDE SEQUENCE</scope>
</reference>
<dbReference type="PANTHER" id="PTHR16212:SF4">
    <property type="entry name" value="FOCADHESIN"/>
    <property type="match status" value="1"/>
</dbReference>
<dbReference type="Proteomes" id="UP001152799">
    <property type="component" value="Chromosome 2"/>
</dbReference>
<dbReference type="Pfam" id="PF12530">
    <property type="entry name" value="DUF3730"/>
    <property type="match status" value="1"/>
</dbReference>
<dbReference type="InterPro" id="IPR022542">
    <property type="entry name" value="FOCAD/RST1_DUF3730"/>
</dbReference>